<dbReference type="EMBL" id="HBFN01010396">
    <property type="protein sequence ID" value="CAD8790201.1"/>
    <property type="molecule type" value="Transcribed_RNA"/>
</dbReference>
<sequence>MTMMGEEGARGAPIMMQNEAERLGEDLKPIKLEEIGTKQWTKYHQTLERLNMQAQLSVMQQSDEFVVEALIDHEKIDVLIHDLVVTEAWKANVMPKVADELAPTHYVKLYLIAYHESIVVSLLEKAFYTPTAVAAGGDLLVELADYCYRKTVKLVSDAEAGGADDAPKTAQEEVAMGERERLADQEGSISFGCACSAVTLVRFLTDNAKGLPLGVLTRMLSDHDVVQALVPLLDRPPWRRLRGGKAQVFSDGRWADQPAEEARRLTKMDAQVWLALNNLLLSPECRTKYEWNEHRKGGVMRLSKFFNEILVDQLPVLSDLRRFVESLALHAPPPPPGGGGGGVER</sequence>
<protein>
    <submittedName>
        <fullName evidence="1">Uncharacterized protein</fullName>
    </submittedName>
</protein>
<dbReference type="PANTHER" id="PTHR13244:SF7">
    <property type="entry name" value="ZINC FINGER MYND DOMAIN-CONTAINING PROTEIN 10"/>
    <property type="match status" value="1"/>
</dbReference>
<evidence type="ECO:0000313" key="1">
    <source>
        <dbReference type="EMBL" id="CAD8790201.1"/>
    </source>
</evidence>
<reference evidence="1" key="1">
    <citation type="submission" date="2021-01" db="EMBL/GenBank/DDBJ databases">
        <authorList>
            <person name="Corre E."/>
            <person name="Pelletier E."/>
            <person name="Niang G."/>
            <person name="Scheremetjew M."/>
            <person name="Finn R."/>
            <person name="Kale V."/>
            <person name="Holt S."/>
            <person name="Cochrane G."/>
            <person name="Meng A."/>
            <person name="Brown T."/>
            <person name="Cohen L."/>
        </authorList>
    </citation>
    <scope>NUCLEOTIDE SEQUENCE</scope>
    <source>
        <strain evidence="1">CCMP443</strain>
    </source>
</reference>
<gene>
    <name evidence="1" type="ORF">HTEP1355_LOCUS6050</name>
</gene>
<dbReference type="PANTHER" id="PTHR13244">
    <property type="entry name" value="ZINC FINGER MYND DOMAIN CONTAINING PROTEIN 10"/>
    <property type="match status" value="1"/>
</dbReference>
<dbReference type="AlphaFoldDB" id="A0A7S0YVN6"/>
<name>A0A7S0YVN6_9CRYP</name>
<dbReference type="GO" id="GO:0005737">
    <property type="term" value="C:cytoplasm"/>
    <property type="evidence" value="ECO:0007669"/>
    <property type="project" value="TreeGrafter"/>
</dbReference>
<dbReference type="InterPro" id="IPR052298">
    <property type="entry name" value="ZMYND10"/>
</dbReference>
<accession>A0A7S0YVN6</accession>
<organism evidence="1">
    <name type="scientific">Hemiselmis tepida</name>
    <dbReference type="NCBI Taxonomy" id="464990"/>
    <lineage>
        <taxon>Eukaryota</taxon>
        <taxon>Cryptophyceae</taxon>
        <taxon>Cryptomonadales</taxon>
        <taxon>Hemiselmidaceae</taxon>
        <taxon>Hemiselmis</taxon>
    </lineage>
</organism>
<proteinExistence type="predicted"/>